<reference evidence="2" key="1">
    <citation type="submission" date="2022-01" db="EMBL/GenBank/DDBJ databases">
        <title>Alginate degradation mechanism of Vibrio pelagius WXL662.</title>
        <authorList>
            <person name="He X."/>
        </authorList>
    </citation>
    <scope>NUCLEOTIDE SEQUENCE</scope>
    <source>
        <strain evidence="2">WXL662</strain>
    </source>
</reference>
<protein>
    <recommendedName>
        <fullName evidence="4">Flp family type IVb pilin</fullName>
    </recommendedName>
</protein>
<dbReference type="RefSeq" id="WP_255231830.1">
    <property type="nucleotide sequence ID" value="NZ_CP090614.1"/>
</dbReference>
<keyword evidence="1" id="KW-0812">Transmembrane</keyword>
<feature type="transmembrane region" description="Helical" evidence="1">
    <location>
        <begin position="12"/>
        <end position="35"/>
    </location>
</feature>
<keyword evidence="3" id="KW-1185">Reference proteome</keyword>
<name>A0ABY5G777_VIBPE</name>
<sequence>MKRQAGLATAEYVIGASLLVFAIWMVMSGGSTALISKLTTIMSVL</sequence>
<evidence type="ECO:0008006" key="4">
    <source>
        <dbReference type="Google" id="ProtNLM"/>
    </source>
</evidence>
<keyword evidence="1" id="KW-1133">Transmembrane helix</keyword>
<dbReference type="EMBL" id="CP090614">
    <property type="protein sequence ID" value="UTT86014.1"/>
    <property type="molecule type" value="Genomic_DNA"/>
</dbReference>
<accession>A0ABY5G777</accession>
<organism evidence="2 3">
    <name type="scientific">Vibrio pelagius</name>
    <dbReference type="NCBI Taxonomy" id="28169"/>
    <lineage>
        <taxon>Bacteria</taxon>
        <taxon>Pseudomonadati</taxon>
        <taxon>Pseudomonadota</taxon>
        <taxon>Gammaproteobacteria</taxon>
        <taxon>Vibrionales</taxon>
        <taxon>Vibrionaceae</taxon>
        <taxon>Vibrio</taxon>
    </lineage>
</organism>
<evidence type="ECO:0000313" key="2">
    <source>
        <dbReference type="EMBL" id="UTT86014.1"/>
    </source>
</evidence>
<proteinExistence type="predicted"/>
<gene>
    <name evidence="2" type="ORF">LZI70_10120</name>
</gene>
<dbReference type="Proteomes" id="UP001059120">
    <property type="component" value="Chromosome 1"/>
</dbReference>
<evidence type="ECO:0000313" key="3">
    <source>
        <dbReference type="Proteomes" id="UP001059120"/>
    </source>
</evidence>
<keyword evidence="1" id="KW-0472">Membrane</keyword>
<evidence type="ECO:0000256" key="1">
    <source>
        <dbReference type="SAM" id="Phobius"/>
    </source>
</evidence>